<accession>A0A0T9RRZ6</accession>
<evidence type="ECO:0000313" key="2">
    <source>
        <dbReference type="Proteomes" id="UP000045840"/>
    </source>
</evidence>
<protein>
    <submittedName>
        <fullName evidence="1">Uncharacterized protein</fullName>
    </submittedName>
</protein>
<evidence type="ECO:0000313" key="1">
    <source>
        <dbReference type="EMBL" id="CNI80496.1"/>
    </source>
</evidence>
<sequence length="162" mass="17220">MTLSAGAIWRSMMASTAGRNSGDWRTMSFIMATSSALRCCISENGAPFATGRSCWASPLSTTRPPAALIRFRVSAISRLPTIELSSTKNSVREKSNVSPLCVRRSVSIKNDAMVWAFTPTDAISPTARCVGARPITSGCCASGNVLMAARTALNWVVFPTPA</sequence>
<dbReference type="EMBL" id="CQAZ01000169">
    <property type="protein sequence ID" value="CNI80496.1"/>
    <property type="molecule type" value="Genomic_DNA"/>
</dbReference>
<dbReference type="Proteomes" id="UP000045840">
    <property type="component" value="Unassembled WGS sequence"/>
</dbReference>
<organism evidence="1 2">
    <name type="scientific">Yersinia pekkanenii</name>
    <dbReference type="NCBI Taxonomy" id="1288385"/>
    <lineage>
        <taxon>Bacteria</taxon>
        <taxon>Pseudomonadati</taxon>
        <taxon>Pseudomonadota</taxon>
        <taxon>Gammaproteobacteria</taxon>
        <taxon>Enterobacterales</taxon>
        <taxon>Yersiniaceae</taxon>
        <taxon>Yersinia</taxon>
    </lineage>
</organism>
<proteinExistence type="predicted"/>
<gene>
    <name evidence="1" type="ORF">ERS008529_04910</name>
</gene>
<reference evidence="2" key="1">
    <citation type="submission" date="2015-03" db="EMBL/GenBank/DDBJ databases">
        <authorList>
            <consortium name="Pathogen Informatics"/>
        </authorList>
    </citation>
    <scope>NUCLEOTIDE SEQUENCE [LARGE SCALE GENOMIC DNA]</scope>
    <source>
        <strain evidence="2">A125KOH2</strain>
    </source>
</reference>
<dbReference type="AlphaFoldDB" id="A0A0T9RRZ6"/>
<name>A0A0T9RRZ6_9GAMM</name>